<keyword evidence="6" id="KW-0560">Oxidoreductase</keyword>
<dbReference type="AlphaFoldDB" id="H2B2G1"/>
<comment type="catalytic activity">
    <reaction evidence="8">
        <text>a primary alcohol + NAD(+) = an aldehyde + NADH + H(+)</text>
        <dbReference type="Rhea" id="RHEA:10736"/>
        <dbReference type="ChEBI" id="CHEBI:15378"/>
        <dbReference type="ChEBI" id="CHEBI:15734"/>
        <dbReference type="ChEBI" id="CHEBI:17478"/>
        <dbReference type="ChEBI" id="CHEBI:57540"/>
        <dbReference type="ChEBI" id="CHEBI:57945"/>
        <dbReference type="EC" id="1.1.1.1"/>
    </reaction>
</comment>
<dbReference type="InParanoid" id="H2B2G1"/>
<protein>
    <recommendedName>
        <fullName evidence="3">alcohol dehydrogenase</fullName>
        <ecNumber evidence="3">1.1.1.1</ecNumber>
    </recommendedName>
</protein>
<dbReference type="Gene3D" id="3.90.180.10">
    <property type="entry name" value="Medium-chain alcohol dehydrogenases, catalytic domain"/>
    <property type="match status" value="1"/>
</dbReference>
<dbReference type="GO" id="GO:0008270">
    <property type="term" value="F:zinc ion binding"/>
    <property type="evidence" value="ECO:0007669"/>
    <property type="project" value="InterPro"/>
</dbReference>
<comment type="similarity">
    <text evidence="2 9">Belongs to the zinc-containing alcohol dehydrogenase family.</text>
</comment>
<evidence type="ECO:0000313" key="11">
    <source>
        <dbReference type="EMBL" id="CCF60811.1"/>
    </source>
</evidence>
<dbReference type="CDD" id="cd08297">
    <property type="entry name" value="CAD3"/>
    <property type="match status" value="1"/>
</dbReference>
<keyword evidence="4 9" id="KW-0479">Metal-binding</keyword>
<proteinExistence type="inferred from homology"/>
<dbReference type="InterPro" id="IPR002328">
    <property type="entry name" value="ADH_Zn_CS"/>
</dbReference>
<evidence type="ECO:0000259" key="10">
    <source>
        <dbReference type="SMART" id="SM00829"/>
    </source>
</evidence>
<dbReference type="Gene3D" id="3.40.50.720">
    <property type="entry name" value="NAD(P)-binding Rossmann-like Domain"/>
    <property type="match status" value="1"/>
</dbReference>
<dbReference type="Pfam" id="PF08240">
    <property type="entry name" value="ADH_N"/>
    <property type="match status" value="1"/>
</dbReference>
<dbReference type="PANTHER" id="PTHR42940:SF3">
    <property type="entry name" value="ALCOHOL DEHYDROGENASE 1-RELATED"/>
    <property type="match status" value="1"/>
</dbReference>
<evidence type="ECO:0000256" key="5">
    <source>
        <dbReference type="ARBA" id="ARBA00022833"/>
    </source>
</evidence>
<feature type="domain" description="Enoyl reductase (ER)" evidence="10">
    <location>
        <begin position="29"/>
        <end position="357"/>
    </location>
</feature>
<dbReference type="FunFam" id="3.40.50.720:FF:000039">
    <property type="entry name" value="Alcohol dehydrogenase AdhP"/>
    <property type="match status" value="1"/>
</dbReference>
<dbReference type="RefSeq" id="XP_003959946.1">
    <property type="nucleotide sequence ID" value="XM_003959897.1"/>
</dbReference>
<evidence type="ECO:0000256" key="8">
    <source>
        <dbReference type="ARBA" id="ARBA00049243"/>
    </source>
</evidence>
<dbReference type="eggNOG" id="KOG0023">
    <property type="taxonomic scope" value="Eukaryota"/>
</dbReference>
<evidence type="ECO:0000256" key="3">
    <source>
        <dbReference type="ARBA" id="ARBA00013190"/>
    </source>
</evidence>
<evidence type="ECO:0000256" key="2">
    <source>
        <dbReference type="ARBA" id="ARBA00008072"/>
    </source>
</evidence>
<evidence type="ECO:0000256" key="7">
    <source>
        <dbReference type="ARBA" id="ARBA00023027"/>
    </source>
</evidence>
<dbReference type="EMBL" id="HE650832">
    <property type="protein sequence ID" value="CCF60811.1"/>
    <property type="molecule type" value="Genomic_DNA"/>
</dbReference>
<accession>H2B2G1</accession>
<evidence type="ECO:0000256" key="9">
    <source>
        <dbReference type="RuleBase" id="RU361277"/>
    </source>
</evidence>
<dbReference type="InterPro" id="IPR036291">
    <property type="entry name" value="NAD(P)-bd_dom_sf"/>
</dbReference>
<dbReference type="PROSITE" id="PS00059">
    <property type="entry name" value="ADH_ZINC"/>
    <property type="match status" value="1"/>
</dbReference>
<dbReference type="HOGENOM" id="CLU_026673_20_1_1"/>
<dbReference type="GO" id="GO:0005737">
    <property type="term" value="C:cytoplasm"/>
    <property type="evidence" value="ECO:0007669"/>
    <property type="project" value="TreeGrafter"/>
</dbReference>
<dbReference type="InterPro" id="IPR013154">
    <property type="entry name" value="ADH-like_N"/>
</dbReference>
<dbReference type="SUPFAM" id="SSF50129">
    <property type="entry name" value="GroES-like"/>
    <property type="match status" value="1"/>
</dbReference>
<dbReference type="EC" id="1.1.1.1" evidence="3"/>
<dbReference type="KEGG" id="kaf:KAFR_0L02000"/>
<dbReference type="InterPro" id="IPR013149">
    <property type="entry name" value="ADH-like_C"/>
</dbReference>
<sequence length="361" mass="38660">MSSRALTARVLSVMTLPKTQKAMVFSEYGGDLEYRDIPVPTKKANEILINVKYSGVCHSDLYVWKNRTPMTSKLPLVGGHEGAGVVVGMGSNVKNWKIGDKAGVKWLNSTCMTCEHCELGNEPSCLKSEYNGFTRNGSFQQYVAVDAIHAPRLPDNCDLAELAPASCAGVTVYKAIKSANIRAGQWMAITGACGGLGSVAIQYCKAMGYRVVGIDAGEAKANLFKELGGEVFIDFTKSKDLVADVVSATNGGAHGVLSIAATEDAINTSVKYVRSNGTCVIVSVPDGAYCKSDVFNQVVKSISIVGTYVANRAETREAIDFFARGLVKAPIEIVPLSQLLQVYKKIESGEVIGRYVLDTSM</sequence>
<gene>
    <name evidence="11" type="primary">KAFR0L02000</name>
    <name evidence="11" type="ORF">KAFR_0L02000</name>
</gene>
<dbReference type="OrthoDB" id="1879366at2759"/>
<evidence type="ECO:0000313" key="12">
    <source>
        <dbReference type="Proteomes" id="UP000005220"/>
    </source>
</evidence>
<dbReference type="GeneID" id="13887018"/>
<dbReference type="STRING" id="1071382.H2B2G1"/>
<dbReference type="PANTHER" id="PTHR42940">
    <property type="entry name" value="ALCOHOL DEHYDROGENASE 1-RELATED"/>
    <property type="match status" value="1"/>
</dbReference>
<keyword evidence="5 9" id="KW-0862">Zinc</keyword>
<dbReference type="SMART" id="SM00829">
    <property type="entry name" value="PKS_ER"/>
    <property type="match status" value="1"/>
</dbReference>
<evidence type="ECO:0000256" key="6">
    <source>
        <dbReference type="ARBA" id="ARBA00023002"/>
    </source>
</evidence>
<reference evidence="11 12" key="1">
    <citation type="journal article" date="2011" name="Proc. Natl. Acad. Sci. U.S.A.">
        <title>Evolutionary erosion of yeast sex chromosomes by mating-type switching accidents.</title>
        <authorList>
            <person name="Gordon J.L."/>
            <person name="Armisen D."/>
            <person name="Proux-Wera E."/>
            <person name="Oheigeartaigh S.S."/>
            <person name="Byrne K.P."/>
            <person name="Wolfe K.H."/>
        </authorList>
    </citation>
    <scope>NUCLEOTIDE SEQUENCE [LARGE SCALE GENOMIC DNA]</scope>
    <source>
        <strain evidence="12">ATCC 22294 / BCRC 22015 / CBS 2517 / CECT 1963 / NBRC 1671 / NRRL Y-8276</strain>
    </source>
</reference>
<dbReference type="Pfam" id="PF00107">
    <property type="entry name" value="ADH_zinc_N"/>
    <property type="match status" value="1"/>
</dbReference>
<dbReference type="Proteomes" id="UP000005220">
    <property type="component" value="Chromosome 12"/>
</dbReference>
<comment type="cofactor">
    <cofactor evidence="1 9">
        <name>Zn(2+)</name>
        <dbReference type="ChEBI" id="CHEBI:29105"/>
    </cofactor>
</comment>
<evidence type="ECO:0000256" key="4">
    <source>
        <dbReference type="ARBA" id="ARBA00022723"/>
    </source>
</evidence>
<dbReference type="InterPro" id="IPR020843">
    <property type="entry name" value="ER"/>
</dbReference>
<dbReference type="SUPFAM" id="SSF51735">
    <property type="entry name" value="NAD(P)-binding Rossmann-fold domains"/>
    <property type="match status" value="1"/>
</dbReference>
<keyword evidence="12" id="KW-1185">Reference proteome</keyword>
<name>H2B2G1_KAZAF</name>
<dbReference type="GO" id="GO:0004022">
    <property type="term" value="F:alcohol dehydrogenase (NAD+) activity"/>
    <property type="evidence" value="ECO:0007669"/>
    <property type="project" value="UniProtKB-EC"/>
</dbReference>
<dbReference type="InterPro" id="IPR011032">
    <property type="entry name" value="GroES-like_sf"/>
</dbReference>
<evidence type="ECO:0000256" key="1">
    <source>
        <dbReference type="ARBA" id="ARBA00001947"/>
    </source>
</evidence>
<keyword evidence="7" id="KW-0520">NAD</keyword>
<organism evidence="11 12">
    <name type="scientific">Kazachstania africana (strain ATCC 22294 / BCRC 22015 / CBS 2517 / CECT 1963 / NBRC 1671 / NRRL Y-8276)</name>
    <name type="common">Yeast</name>
    <name type="synonym">Kluyveromyces africanus</name>
    <dbReference type="NCBI Taxonomy" id="1071382"/>
    <lineage>
        <taxon>Eukaryota</taxon>
        <taxon>Fungi</taxon>
        <taxon>Dikarya</taxon>
        <taxon>Ascomycota</taxon>
        <taxon>Saccharomycotina</taxon>
        <taxon>Saccharomycetes</taxon>
        <taxon>Saccharomycetales</taxon>
        <taxon>Saccharomycetaceae</taxon>
        <taxon>Kazachstania</taxon>
    </lineage>
</organism>